<feature type="non-terminal residue" evidence="1">
    <location>
        <position position="159"/>
    </location>
</feature>
<protein>
    <submittedName>
        <fullName evidence="1">1321_t:CDS:1</fullName>
    </submittedName>
</protein>
<sequence length="159" mass="18189">KGKEREANPIPVYTHGSKIRSLAKVQSIVVGSSQNLHEDNVMIDVPAKKRRQRYDQFHDVDNTIIIPDEEPEQQVGLSDEFGEEEDSWSVDDELALDDDEPLFNDDEILIELFATPDVDSHQFEEFPSTAYMARKLLGIRKKSKTFATCLDCNKLYDIT</sequence>
<evidence type="ECO:0000313" key="1">
    <source>
        <dbReference type="EMBL" id="CAG8753126.1"/>
    </source>
</evidence>
<name>A0A9N9NQ02_9GLOM</name>
<proteinExistence type="predicted"/>
<evidence type="ECO:0000313" key="2">
    <source>
        <dbReference type="Proteomes" id="UP000789570"/>
    </source>
</evidence>
<comment type="caution">
    <text evidence="1">The sequence shown here is derived from an EMBL/GenBank/DDBJ whole genome shotgun (WGS) entry which is preliminary data.</text>
</comment>
<dbReference type="AlphaFoldDB" id="A0A9N9NQ02"/>
<keyword evidence="2" id="KW-1185">Reference proteome</keyword>
<reference evidence="1" key="1">
    <citation type="submission" date="2021-06" db="EMBL/GenBank/DDBJ databases">
        <authorList>
            <person name="Kallberg Y."/>
            <person name="Tangrot J."/>
            <person name="Rosling A."/>
        </authorList>
    </citation>
    <scope>NUCLEOTIDE SEQUENCE</scope>
    <source>
        <strain evidence="1">UK204</strain>
    </source>
</reference>
<feature type="non-terminal residue" evidence="1">
    <location>
        <position position="1"/>
    </location>
</feature>
<organism evidence="1 2">
    <name type="scientific">Funneliformis caledonium</name>
    <dbReference type="NCBI Taxonomy" id="1117310"/>
    <lineage>
        <taxon>Eukaryota</taxon>
        <taxon>Fungi</taxon>
        <taxon>Fungi incertae sedis</taxon>
        <taxon>Mucoromycota</taxon>
        <taxon>Glomeromycotina</taxon>
        <taxon>Glomeromycetes</taxon>
        <taxon>Glomerales</taxon>
        <taxon>Glomeraceae</taxon>
        <taxon>Funneliformis</taxon>
    </lineage>
</organism>
<dbReference type="EMBL" id="CAJVPQ010019080">
    <property type="protein sequence ID" value="CAG8753126.1"/>
    <property type="molecule type" value="Genomic_DNA"/>
</dbReference>
<accession>A0A9N9NQ02</accession>
<dbReference type="Proteomes" id="UP000789570">
    <property type="component" value="Unassembled WGS sequence"/>
</dbReference>
<gene>
    <name evidence="1" type="ORF">FCALED_LOCUS16428</name>
</gene>